<evidence type="ECO:0000256" key="3">
    <source>
        <dbReference type="ARBA" id="ARBA00011458"/>
    </source>
</evidence>
<dbReference type="InterPro" id="IPR000266">
    <property type="entry name" value="Ribosomal_uS17"/>
</dbReference>
<dbReference type="Gene3D" id="2.40.50.140">
    <property type="entry name" value="Nucleic acid-binding proteins"/>
    <property type="match status" value="1"/>
</dbReference>
<comment type="function">
    <text evidence="1">One of the primary rRNA binding proteins, it binds specifically to the 5'-end of 16S ribosomal RNA.</text>
</comment>
<gene>
    <name evidence="10" type="primary">rps17</name>
</gene>
<dbReference type="PANTHER" id="PTHR10744">
    <property type="entry name" value="40S RIBOSOMAL PROTEIN S11 FAMILY MEMBER"/>
    <property type="match status" value="1"/>
</dbReference>
<dbReference type="GO" id="GO:0006412">
    <property type="term" value="P:translation"/>
    <property type="evidence" value="ECO:0007669"/>
    <property type="project" value="InterPro"/>
</dbReference>
<reference evidence="10" key="2">
    <citation type="submission" date="2019-04" db="EMBL/GenBank/DDBJ databases">
        <authorList>
            <person name="Pasella M."/>
        </authorList>
    </citation>
    <scope>NUCLEOTIDE SEQUENCE</scope>
    <source>
        <strain evidence="10">HV05551</strain>
    </source>
</reference>
<dbReference type="InterPro" id="IPR012340">
    <property type="entry name" value="NA-bd_OB-fold"/>
</dbReference>
<keyword evidence="10" id="KW-0934">Plastid</keyword>
<dbReference type="NCBIfam" id="NF004123">
    <property type="entry name" value="PRK05610.1"/>
    <property type="match status" value="1"/>
</dbReference>
<protein>
    <recommendedName>
        <fullName evidence="8">Small ribosomal subunit protein uS17c</fullName>
    </recommendedName>
    <alternativeName>
        <fullName evidence="9">30S ribosomal protein S17, chloroplastic</fullName>
    </alternativeName>
</protein>
<evidence type="ECO:0000256" key="8">
    <source>
        <dbReference type="ARBA" id="ARBA00035251"/>
    </source>
</evidence>
<dbReference type="InterPro" id="IPR019984">
    <property type="entry name" value="Ribosomal_uS17_bact/chlr"/>
</dbReference>
<organism evidence="10">
    <name type="scientific">Hypnea pannosa</name>
    <dbReference type="NCBI Taxonomy" id="105607"/>
    <lineage>
        <taxon>Eukaryota</taxon>
        <taxon>Rhodophyta</taxon>
        <taxon>Florideophyceae</taxon>
        <taxon>Rhodymeniophycidae</taxon>
        <taxon>Gigartinales</taxon>
        <taxon>Hypneaceae</taxon>
        <taxon>Hypnea</taxon>
    </lineage>
</organism>
<dbReference type="AlphaFoldDB" id="A0A4D6WV52"/>
<proteinExistence type="inferred from homology"/>
<comment type="similarity">
    <text evidence="2">Belongs to the universal ribosomal protein uS17 family.</text>
</comment>
<evidence type="ECO:0000256" key="5">
    <source>
        <dbReference type="ARBA" id="ARBA00022884"/>
    </source>
</evidence>
<dbReference type="GO" id="GO:0022627">
    <property type="term" value="C:cytosolic small ribosomal subunit"/>
    <property type="evidence" value="ECO:0007669"/>
    <property type="project" value="TreeGrafter"/>
</dbReference>
<dbReference type="GO" id="GO:0003735">
    <property type="term" value="F:structural constituent of ribosome"/>
    <property type="evidence" value="ECO:0007669"/>
    <property type="project" value="InterPro"/>
</dbReference>
<dbReference type="NCBIfam" id="TIGR03635">
    <property type="entry name" value="uS17_bact"/>
    <property type="match status" value="1"/>
</dbReference>
<dbReference type="Pfam" id="PF00366">
    <property type="entry name" value="Ribosomal_S17"/>
    <property type="match status" value="1"/>
</dbReference>
<dbReference type="GO" id="GO:0019843">
    <property type="term" value="F:rRNA binding"/>
    <property type="evidence" value="ECO:0007669"/>
    <property type="project" value="UniProtKB-KW"/>
</dbReference>
<dbReference type="EMBL" id="MK814680">
    <property type="protein sequence ID" value="QCI07253.1"/>
    <property type="molecule type" value="Genomic_DNA"/>
</dbReference>
<geneLocation type="plastid" evidence="10"/>
<evidence type="ECO:0000256" key="1">
    <source>
        <dbReference type="ARBA" id="ARBA00002932"/>
    </source>
</evidence>
<evidence type="ECO:0000313" key="10">
    <source>
        <dbReference type="EMBL" id="QCI07253.1"/>
    </source>
</evidence>
<reference evidence="10" key="1">
    <citation type="journal article" date="2019" name="Mol. Phylogenet. Evol.">
        <title>Morphological evolution and classification of the red algal order Ceramiales inferred using plastid phylogenomics.</title>
        <authorList>
            <person name="Diaz-Tapia P."/>
            <person name="Pasella M.M."/>
            <person name="Verbruggen H."/>
            <person name="Maggs C.A."/>
        </authorList>
    </citation>
    <scope>NUCLEOTIDE SEQUENCE</scope>
    <source>
        <strain evidence="10">HV05551</strain>
    </source>
</reference>
<evidence type="ECO:0000256" key="2">
    <source>
        <dbReference type="ARBA" id="ARBA00010254"/>
    </source>
</evidence>
<dbReference type="SUPFAM" id="SSF50249">
    <property type="entry name" value="Nucleic acid-binding proteins"/>
    <property type="match status" value="1"/>
</dbReference>
<keyword evidence="6 10" id="KW-0689">Ribosomal protein</keyword>
<name>A0A4D6WV52_9FLOR</name>
<comment type="subunit">
    <text evidence="3">Part of the 30S ribosomal subunit.</text>
</comment>
<keyword evidence="4" id="KW-0699">rRNA-binding</keyword>
<accession>A0A4D6WV52</accession>
<sequence>MPIKETIGTVISNKMKKTIIVAVKTQIKHKKYSKIIAKTKKYYVHDEYNECIIGDIITIQETKPMSKTKRWKFVNKIII</sequence>
<dbReference type="HAMAP" id="MF_01345_B">
    <property type="entry name" value="Ribosomal_uS17_B"/>
    <property type="match status" value="1"/>
</dbReference>
<dbReference type="PRINTS" id="PR00973">
    <property type="entry name" value="RIBOSOMALS17"/>
</dbReference>
<keyword evidence="7" id="KW-0687">Ribonucleoprotein</keyword>
<dbReference type="CDD" id="cd00364">
    <property type="entry name" value="Ribosomal_uS17"/>
    <property type="match status" value="1"/>
</dbReference>
<dbReference type="PANTHER" id="PTHR10744:SF1">
    <property type="entry name" value="SMALL RIBOSOMAL SUBUNIT PROTEIN US17M"/>
    <property type="match status" value="1"/>
</dbReference>
<evidence type="ECO:0000256" key="6">
    <source>
        <dbReference type="ARBA" id="ARBA00022980"/>
    </source>
</evidence>
<evidence type="ECO:0000256" key="9">
    <source>
        <dbReference type="ARBA" id="ARBA00035308"/>
    </source>
</evidence>
<evidence type="ECO:0000256" key="7">
    <source>
        <dbReference type="ARBA" id="ARBA00023274"/>
    </source>
</evidence>
<keyword evidence="5" id="KW-0694">RNA-binding</keyword>
<evidence type="ECO:0000256" key="4">
    <source>
        <dbReference type="ARBA" id="ARBA00022730"/>
    </source>
</evidence>